<comment type="caution">
    <text evidence="2">The sequence shown here is derived from an EMBL/GenBank/DDBJ whole genome shotgun (WGS) entry which is preliminary data.</text>
</comment>
<keyword evidence="1" id="KW-0472">Membrane</keyword>
<sequence length="222" mass="24554">MNSLHRTTDELTLVDLATILVRRRVLFLAVLIIGLALAVGLYWHKRNQAPEQPPHLYVSTLAVGYSGRDLIESMQALRSQLEYAYIPQLQAELAKEKLPYVHVSIVTASEPDNNVLQLQTLGSADDAEAARRVHTRLLERIVARHSQIYASMEQTLKGAAPLQVSARLYPSTVLATSVDSGVPVVTVGRKFLFMACFLAVIAAFAAAYLVEFAVVVRRAMRK</sequence>
<evidence type="ECO:0000313" key="3">
    <source>
        <dbReference type="Proteomes" id="UP000217005"/>
    </source>
</evidence>
<proteinExistence type="predicted"/>
<keyword evidence="1" id="KW-0812">Transmembrane</keyword>
<name>A0A261RTC7_9BORD</name>
<accession>A0A261RTC7</accession>
<dbReference type="AlphaFoldDB" id="A0A261RTC7"/>
<organism evidence="2 3">
    <name type="scientific">Bordetella genomosp. 1</name>
    <dbReference type="NCBI Taxonomy" id="1395607"/>
    <lineage>
        <taxon>Bacteria</taxon>
        <taxon>Pseudomonadati</taxon>
        <taxon>Pseudomonadota</taxon>
        <taxon>Betaproteobacteria</taxon>
        <taxon>Burkholderiales</taxon>
        <taxon>Alcaligenaceae</taxon>
        <taxon>Bordetella</taxon>
    </lineage>
</organism>
<evidence type="ECO:0000313" key="2">
    <source>
        <dbReference type="EMBL" id="OZI28161.1"/>
    </source>
</evidence>
<evidence type="ECO:0008006" key="4">
    <source>
        <dbReference type="Google" id="ProtNLM"/>
    </source>
</evidence>
<reference evidence="2 3" key="1">
    <citation type="submission" date="2017-05" db="EMBL/GenBank/DDBJ databases">
        <title>Complete and WGS of Bordetella genogroups.</title>
        <authorList>
            <person name="Spilker T."/>
            <person name="LiPuma J."/>
        </authorList>
    </citation>
    <scope>NUCLEOTIDE SEQUENCE [LARGE SCALE GENOMIC DNA]</scope>
    <source>
        <strain evidence="2 3">AU17610</strain>
    </source>
</reference>
<dbReference type="Proteomes" id="UP000217005">
    <property type="component" value="Unassembled WGS sequence"/>
</dbReference>
<keyword evidence="1" id="KW-1133">Transmembrane helix</keyword>
<dbReference type="RefSeq" id="WP_094829114.1">
    <property type="nucleotide sequence ID" value="NZ_NEVL01000007.1"/>
</dbReference>
<dbReference type="EMBL" id="NEVL01000007">
    <property type="protein sequence ID" value="OZI28161.1"/>
    <property type="molecule type" value="Genomic_DNA"/>
</dbReference>
<feature type="transmembrane region" description="Helical" evidence="1">
    <location>
        <begin position="191"/>
        <end position="216"/>
    </location>
</feature>
<gene>
    <name evidence="2" type="ORF">CEG14_24930</name>
</gene>
<protein>
    <recommendedName>
        <fullName evidence="4">Polysaccharide chain length determinant N-terminal domain-containing protein</fullName>
    </recommendedName>
</protein>
<feature type="transmembrane region" description="Helical" evidence="1">
    <location>
        <begin position="25"/>
        <end position="43"/>
    </location>
</feature>
<evidence type="ECO:0000256" key="1">
    <source>
        <dbReference type="SAM" id="Phobius"/>
    </source>
</evidence>